<dbReference type="AlphaFoldDB" id="A0AA36MIB0"/>
<evidence type="ECO:0000313" key="1">
    <source>
        <dbReference type="EMBL" id="CAJ0610458.1"/>
    </source>
</evidence>
<accession>A0AA36MIB0</accession>
<dbReference type="EMBL" id="CATQJL010000326">
    <property type="protein sequence ID" value="CAJ0610458.1"/>
    <property type="molecule type" value="Genomic_DNA"/>
</dbReference>
<reference evidence="1" key="1">
    <citation type="submission" date="2023-07" db="EMBL/GenBank/DDBJ databases">
        <authorList>
            <consortium name="CYATHOMIX"/>
        </authorList>
    </citation>
    <scope>NUCLEOTIDE SEQUENCE</scope>
    <source>
        <strain evidence="1">N/A</strain>
    </source>
</reference>
<dbReference type="Proteomes" id="UP001176961">
    <property type="component" value="Unassembled WGS sequence"/>
</dbReference>
<dbReference type="Gene3D" id="3.40.50.2300">
    <property type="match status" value="1"/>
</dbReference>
<evidence type="ECO:0000313" key="2">
    <source>
        <dbReference type="Proteomes" id="UP001176961"/>
    </source>
</evidence>
<name>A0AA36MIB0_CYLNA</name>
<protein>
    <submittedName>
        <fullName evidence="1">Uncharacterized protein</fullName>
    </submittedName>
</protein>
<sequence length="188" mass="21638">MYFCMFMTIFSEQIKLWERELEMVTQNVKLSNALKVGERRVVTLESIILKSNLKLGGLNYERLGWNLAARRGKRLDPSWSSFPRNWSAPSVIGYAANFKANRFDTVGDYLFQSSRREGNLYDKRSVRGLLQHCTHSRDTPSSATLSALGAKNIKTVFIVAQKEHNVRLVLDRIERSRKPTDQIITLEL</sequence>
<proteinExistence type="predicted"/>
<organism evidence="1 2">
    <name type="scientific">Cylicocyclus nassatus</name>
    <name type="common">Nematode worm</name>
    <dbReference type="NCBI Taxonomy" id="53992"/>
    <lineage>
        <taxon>Eukaryota</taxon>
        <taxon>Metazoa</taxon>
        <taxon>Ecdysozoa</taxon>
        <taxon>Nematoda</taxon>
        <taxon>Chromadorea</taxon>
        <taxon>Rhabditida</taxon>
        <taxon>Rhabditina</taxon>
        <taxon>Rhabditomorpha</taxon>
        <taxon>Strongyloidea</taxon>
        <taxon>Strongylidae</taxon>
        <taxon>Cylicocyclus</taxon>
    </lineage>
</organism>
<gene>
    <name evidence="1" type="ORF">CYNAS_LOCUS22441</name>
</gene>
<comment type="caution">
    <text evidence="1">The sequence shown here is derived from an EMBL/GenBank/DDBJ whole genome shotgun (WGS) entry which is preliminary data.</text>
</comment>
<keyword evidence="2" id="KW-1185">Reference proteome</keyword>